<dbReference type="Proteomes" id="UP000594263">
    <property type="component" value="Unplaced"/>
</dbReference>
<accession>A0A7N0UYT8</accession>
<sequence length="83" mass="9603">MSFIDLDMRRLEKMEHYYELDQGIVGWYNQMIHDQESNHSKGAKLCKSRVDAEEIAMTSTLPRITASDRRLNSQASAQIFHSA</sequence>
<proteinExistence type="predicted"/>
<name>A0A7N0UYT8_KALFE</name>
<dbReference type="AlphaFoldDB" id="A0A7N0UYT8"/>
<dbReference type="Gramene" id="Kaladp0095s0137.1.v1.1">
    <property type="protein sequence ID" value="Kaladp0095s0137.1.v1.1.CDS.1"/>
    <property type="gene ID" value="Kaladp0095s0137.v1.1"/>
</dbReference>
<evidence type="ECO:0000313" key="2">
    <source>
        <dbReference type="Proteomes" id="UP000594263"/>
    </source>
</evidence>
<reference evidence="1" key="1">
    <citation type="submission" date="2021-01" db="UniProtKB">
        <authorList>
            <consortium name="EnsemblPlants"/>
        </authorList>
    </citation>
    <scope>IDENTIFICATION</scope>
</reference>
<organism evidence="1 2">
    <name type="scientific">Kalanchoe fedtschenkoi</name>
    <name type="common">Lavender scallops</name>
    <name type="synonym">South American air plant</name>
    <dbReference type="NCBI Taxonomy" id="63787"/>
    <lineage>
        <taxon>Eukaryota</taxon>
        <taxon>Viridiplantae</taxon>
        <taxon>Streptophyta</taxon>
        <taxon>Embryophyta</taxon>
        <taxon>Tracheophyta</taxon>
        <taxon>Spermatophyta</taxon>
        <taxon>Magnoliopsida</taxon>
        <taxon>eudicotyledons</taxon>
        <taxon>Gunneridae</taxon>
        <taxon>Pentapetalae</taxon>
        <taxon>Saxifragales</taxon>
        <taxon>Crassulaceae</taxon>
        <taxon>Kalanchoe</taxon>
    </lineage>
</organism>
<evidence type="ECO:0000313" key="1">
    <source>
        <dbReference type="EnsemblPlants" id="Kaladp0095s0137.1.v1.1.CDS.1"/>
    </source>
</evidence>
<dbReference type="EnsemblPlants" id="Kaladp0095s0137.1.v1.1">
    <property type="protein sequence ID" value="Kaladp0095s0137.1.v1.1.CDS.1"/>
    <property type="gene ID" value="Kaladp0095s0137.v1.1"/>
</dbReference>
<protein>
    <submittedName>
        <fullName evidence="1">Uncharacterized protein</fullName>
    </submittedName>
</protein>
<keyword evidence="2" id="KW-1185">Reference proteome</keyword>